<dbReference type="EMBL" id="LAZR01050955">
    <property type="protein sequence ID" value="KKK86201.1"/>
    <property type="molecule type" value="Genomic_DNA"/>
</dbReference>
<organism evidence="1">
    <name type="scientific">marine sediment metagenome</name>
    <dbReference type="NCBI Taxonomy" id="412755"/>
    <lineage>
        <taxon>unclassified sequences</taxon>
        <taxon>metagenomes</taxon>
        <taxon>ecological metagenomes</taxon>
    </lineage>
</organism>
<evidence type="ECO:0000313" key="1">
    <source>
        <dbReference type="EMBL" id="KKK86201.1"/>
    </source>
</evidence>
<feature type="non-terminal residue" evidence="1">
    <location>
        <position position="159"/>
    </location>
</feature>
<protein>
    <submittedName>
        <fullName evidence="1">Uncharacterized protein</fullName>
    </submittedName>
</protein>
<comment type="caution">
    <text evidence="1">The sequence shown here is derived from an EMBL/GenBank/DDBJ whole genome shotgun (WGS) entry which is preliminary data.</text>
</comment>
<sequence length="159" mass="17770">MSRALMVRSIPLSSATRDAWKDAGAMFARRDRTTQEIINISTGRPIINLGSSSFEYEPAWNSSPVVSCLLSPKASRLVFDEMMPDNGRSVPAWYWLKGPGRGGTNKEKTFVNTLNELSELHRRAEWIGGDIQRHIDGTEYRAITVMNDVVQVSKRIGGD</sequence>
<proteinExistence type="predicted"/>
<name>A0A0F9BP93_9ZZZZ</name>
<gene>
    <name evidence="1" type="ORF">LCGC14_2765580</name>
</gene>
<accession>A0A0F9BP93</accession>
<dbReference type="AlphaFoldDB" id="A0A0F9BP93"/>
<reference evidence="1" key="1">
    <citation type="journal article" date="2015" name="Nature">
        <title>Complex archaea that bridge the gap between prokaryotes and eukaryotes.</title>
        <authorList>
            <person name="Spang A."/>
            <person name="Saw J.H."/>
            <person name="Jorgensen S.L."/>
            <person name="Zaremba-Niedzwiedzka K."/>
            <person name="Martijn J."/>
            <person name="Lind A.E."/>
            <person name="van Eijk R."/>
            <person name="Schleper C."/>
            <person name="Guy L."/>
            <person name="Ettema T.J."/>
        </authorList>
    </citation>
    <scope>NUCLEOTIDE SEQUENCE</scope>
</reference>